<dbReference type="PANTHER" id="PTHR38434">
    <property type="entry name" value="BLL2549 PROTEIN"/>
    <property type="match status" value="1"/>
</dbReference>
<evidence type="ECO:0000313" key="3">
    <source>
        <dbReference type="EMBL" id="MBZ6076205.1"/>
    </source>
</evidence>
<dbReference type="PIRSF" id="PIRSF035905">
    <property type="entry name" value="UCP035905_mp"/>
    <property type="match status" value="1"/>
</dbReference>
<feature type="transmembrane region" description="Helical" evidence="2">
    <location>
        <begin position="561"/>
        <end position="577"/>
    </location>
</feature>
<sequence length="904" mass="95672">MDDVEILLLVLLALAFPISAITGLVLAIKARRSIAILTARIERLEGAVREGFVPSSSVAPEAPVGETSPLPVEIPEHVRAAEPEPDVAPPEPPRAPVPSIAPAPPSAANDDRRFEEKLGTRWAVWVGGLALALGGIFLVRYSIEQNLLSPATRIVLGGLFALGLIGAGEWLRRREQAIALPGIPAANVPSILTAAGTCTAFASAYAAYALYDLVGPGTTFVVLGLIAVLAMVAATLHGPALAALGLVGALGSPLLVSSDEPQPWVLVIYLAFVVLPAYGVARLRLWRWLALAGAAGALLWTLPIFWIDQAAALPAMIHVALQTAFAAFFLTIEPYRNASDEGAALDRPANLVLMVFAAASVILASSVAVGDARPVFIGAVALILLATGLRIPQAAAATGGAALAAVGTLVVWPIRTLLRQDPENLFYQSGDAFAVRPDALGTYLTFAVLSVPIIAGASLVRLSRSRELPVPVAAWYAGAATAFPLLALVAAYWRIAELERSLSFALVAAALALAFVYATVWLRRIPDAEAAAPVHLGIGATASSALGALALGLTFALDKGMLTVAFALTALATAWVAERVAIPVLRYAVGAIGFIVLGRLIWSPTIVEGNPGPILVNWLFWGYGIPALAFFLASRLLERTGRDLVVRLTESLAIVFAAFLVFFEIRHALNDGDPLAARFGLLEAGLVATESLVFALLLTRLDLRRTDPVYRWGSLVFKVVSIALSAGGLLIVNNPLFTDEPVPGGIFFNALIPAYLVPMILTVLLALQERGVRPPLYSWTSAILGLLLQVTYVGLEIRRIFQGPELGYWRGFTQGEQWAYSVALLVTGIVLLGVGLLRDIRFARLASAVYLVFAVLKVFIVDLANLEGVMRALSFIGLGLVLIGIGLVYQRLLAHRPGDATATQ</sequence>
<feature type="region of interest" description="Disordered" evidence="1">
    <location>
        <begin position="81"/>
        <end position="112"/>
    </location>
</feature>
<feature type="transmembrane region" description="Helical" evidence="2">
    <location>
        <begin position="264"/>
        <end position="281"/>
    </location>
</feature>
<dbReference type="EMBL" id="JAIRBM010000005">
    <property type="protein sequence ID" value="MBZ6076205.1"/>
    <property type="molecule type" value="Genomic_DNA"/>
</dbReference>
<comment type="caution">
    <text evidence="3">The sequence shown here is derived from an EMBL/GenBank/DDBJ whole genome shotgun (WGS) entry which is preliminary data.</text>
</comment>
<evidence type="ECO:0000313" key="4">
    <source>
        <dbReference type="Proteomes" id="UP000704176"/>
    </source>
</evidence>
<feature type="transmembrane region" description="Helical" evidence="2">
    <location>
        <begin position="817"/>
        <end position="837"/>
    </location>
</feature>
<feature type="transmembrane region" description="Helical" evidence="2">
    <location>
        <begin position="872"/>
        <end position="889"/>
    </location>
</feature>
<dbReference type="Pfam" id="PF10101">
    <property type="entry name" value="DUF2339"/>
    <property type="match status" value="1"/>
</dbReference>
<feature type="transmembrane region" description="Helical" evidence="2">
    <location>
        <begin position="375"/>
        <end position="392"/>
    </location>
</feature>
<feature type="transmembrane region" description="Helical" evidence="2">
    <location>
        <begin position="675"/>
        <end position="697"/>
    </location>
</feature>
<evidence type="ECO:0000256" key="2">
    <source>
        <dbReference type="SAM" id="Phobius"/>
    </source>
</evidence>
<feature type="transmembrane region" description="Helical" evidence="2">
    <location>
        <begin position="6"/>
        <end position="28"/>
    </location>
</feature>
<keyword evidence="2" id="KW-0812">Transmembrane</keyword>
<feature type="transmembrane region" description="Helical" evidence="2">
    <location>
        <begin position="154"/>
        <end position="171"/>
    </location>
</feature>
<feature type="transmembrane region" description="Helical" evidence="2">
    <location>
        <begin position="614"/>
        <end position="632"/>
    </location>
</feature>
<feature type="transmembrane region" description="Helical" evidence="2">
    <location>
        <begin position="440"/>
        <end position="460"/>
    </location>
</feature>
<evidence type="ECO:0000256" key="1">
    <source>
        <dbReference type="SAM" id="MobiDB-lite"/>
    </source>
</evidence>
<feature type="transmembrane region" description="Helical" evidence="2">
    <location>
        <begin position="534"/>
        <end position="555"/>
    </location>
</feature>
<organism evidence="3 4">
    <name type="scientific">Microvirga puerhi</name>
    <dbReference type="NCBI Taxonomy" id="2876078"/>
    <lineage>
        <taxon>Bacteria</taxon>
        <taxon>Pseudomonadati</taxon>
        <taxon>Pseudomonadota</taxon>
        <taxon>Alphaproteobacteria</taxon>
        <taxon>Hyphomicrobiales</taxon>
        <taxon>Methylobacteriaceae</taxon>
        <taxon>Microvirga</taxon>
    </lineage>
</organism>
<gene>
    <name evidence="3" type="ORF">K9B37_07870</name>
</gene>
<proteinExistence type="predicted"/>
<protein>
    <submittedName>
        <fullName evidence="3">DUF2339 domain-containing protein</fullName>
    </submittedName>
</protein>
<feature type="transmembrane region" description="Helical" evidence="2">
    <location>
        <begin position="217"/>
        <end position="234"/>
    </location>
</feature>
<dbReference type="RefSeq" id="WP_224312538.1">
    <property type="nucleotide sequence ID" value="NZ_JAIRBM010000005.1"/>
</dbReference>
<feature type="transmembrane region" description="Helical" evidence="2">
    <location>
        <begin position="501"/>
        <end position="522"/>
    </location>
</feature>
<feature type="transmembrane region" description="Helical" evidence="2">
    <location>
        <begin position="312"/>
        <end position="330"/>
    </location>
</feature>
<feature type="transmembrane region" description="Helical" evidence="2">
    <location>
        <begin position="351"/>
        <end position="369"/>
    </location>
</feature>
<feature type="transmembrane region" description="Helical" evidence="2">
    <location>
        <begin position="241"/>
        <end position="258"/>
    </location>
</feature>
<feature type="compositionally biased region" description="Pro residues" evidence="1">
    <location>
        <begin position="86"/>
        <end position="105"/>
    </location>
</feature>
<feature type="transmembrane region" description="Helical" evidence="2">
    <location>
        <begin position="776"/>
        <end position="797"/>
    </location>
</feature>
<feature type="transmembrane region" description="Helical" evidence="2">
    <location>
        <begin position="584"/>
        <end position="602"/>
    </location>
</feature>
<dbReference type="InterPro" id="IPR019286">
    <property type="entry name" value="DUF2339_TM"/>
</dbReference>
<accession>A0ABS7VL01</accession>
<name>A0ABS7VL01_9HYPH</name>
<keyword evidence="4" id="KW-1185">Reference proteome</keyword>
<feature type="transmembrane region" description="Helical" evidence="2">
    <location>
        <begin position="644"/>
        <end position="663"/>
    </location>
</feature>
<dbReference type="PANTHER" id="PTHR38434:SF1">
    <property type="entry name" value="BLL2549 PROTEIN"/>
    <property type="match status" value="1"/>
</dbReference>
<feature type="transmembrane region" description="Helical" evidence="2">
    <location>
        <begin position="472"/>
        <end position="495"/>
    </location>
</feature>
<reference evidence="3 4" key="1">
    <citation type="submission" date="2021-09" db="EMBL/GenBank/DDBJ databases">
        <title>The complete genome sequence of a new microorganism.</title>
        <authorList>
            <person name="Zi Z."/>
        </authorList>
    </citation>
    <scope>NUCLEOTIDE SEQUENCE [LARGE SCALE GENOMIC DNA]</scope>
    <source>
        <strain evidence="3 4">WGZ8</strain>
    </source>
</reference>
<keyword evidence="2" id="KW-1133">Transmembrane helix</keyword>
<keyword evidence="2" id="KW-0472">Membrane</keyword>
<dbReference type="InterPro" id="IPR014600">
    <property type="entry name" value="UCP035905_mem"/>
</dbReference>
<feature type="transmembrane region" description="Helical" evidence="2">
    <location>
        <begin position="744"/>
        <end position="767"/>
    </location>
</feature>
<feature type="transmembrane region" description="Helical" evidence="2">
    <location>
        <begin position="709"/>
        <end position="732"/>
    </location>
</feature>
<feature type="transmembrane region" description="Helical" evidence="2">
    <location>
        <begin position="399"/>
        <end position="418"/>
    </location>
</feature>
<feature type="transmembrane region" description="Helical" evidence="2">
    <location>
        <begin position="288"/>
        <end position="306"/>
    </location>
</feature>
<dbReference type="Proteomes" id="UP000704176">
    <property type="component" value="Unassembled WGS sequence"/>
</dbReference>
<feature type="transmembrane region" description="Helical" evidence="2">
    <location>
        <begin position="849"/>
        <end position="866"/>
    </location>
</feature>
<feature type="transmembrane region" description="Helical" evidence="2">
    <location>
        <begin position="122"/>
        <end position="142"/>
    </location>
</feature>